<comment type="caution">
    <text evidence="6">The sequence shown here is derived from an EMBL/GenBank/DDBJ whole genome shotgun (WGS) entry which is preliminary data.</text>
</comment>
<evidence type="ECO:0000313" key="6">
    <source>
        <dbReference type="EMBL" id="KAJ1927489.1"/>
    </source>
</evidence>
<keyword evidence="3" id="KW-0576">Peroxisome</keyword>
<evidence type="ECO:0000256" key="4">
    <source>
        <dbReference type="ARBA" id="ARBA00046271"/>
    </source>
</evidence>
<comment type="subcellular location">
    <subcellularLocation>
        <location evidence="4">Peroxisome membrane</location>
    </subcellularLocation>
</comment>
<dbReference type="PANTHER" id="PTHR12652">
    <property type="entry name" value="PEROXISOMAL BIOGENESIS FACTOR 11"/>
    <property type="match status" value="1"/>
</dbReference>
<evidence type="ECO:0000256" key="1">
    <source>
        <dbReference type="ARBA" id="ARBA00022593"/>
    </source>
</evidence>
<dbReference type="Pfam" id="PF05648">
    <property type="entry name" value="PEX11"/>
    <property type="match status" value="1"/>
</dbReference>
<proteinExistence type="predicted"/>
<dbReference type="EMBL" id="JANBPT010000503">
    <property type="protein sequence ID" value="KAJ1918493.1"/>
    <property type="molecule type" value="Genomic_DNA"/>
</dbReference>
<reference evidence="6" key="1">
    <citation type="submission" date="2022-07" db="EMBL/GenBank/DDBJ databases">
        <title>Phylogenomic reconstructions and comparative analyses of Kickxellomycotina fungi.</title>
        <authorList>
            <person name="Reynolds N.K."/>
            <person name="Stajich J.E."/>
            <person name="Barry K."/>
            <person name="Grigoriev I.V."/>
            <person name="Crous P."/>
            <person name="Smith M.E."/>
        </authorList>
    </citation>
    <scope>NUCLEOTIDE SEQUENCE</scope>
    <source>
        <strain evidence="6">RSA 861</strain>
    </source>
</reference>
<dbReference type="GO" id="GO:0005778">
    <property type="term" value="C:peroxisomal membrane"/>
    <property type="evidence" value="ECO:0007669"/>
    <property type="project" value="UniProtKB-SubCell"/>
</dbReference>
<dbReference type="EMBL" id="JANBPT010000115">
    <property type="protein sequence ID" value="KAJ1927489.1"/>
    <property type="molecule type" value="Genomic_DNA"/>
</dbReference>
<evidence type="ECO:0000313" key="5">
    <source>
        <dbReference type="EMBL" id="KAJ1918493.1"/>
    </source>
</evidence>
<dbReference type="PANTHER" id="PTHR12652:SF50">
    <property type="entry name" value="PEROXIN 11"/>
    <property type="match status" value="1"/>
</dbReference>
<keyword evidence="2" id="KW-0472">Membrane</keyword>
<name>A0A9W8DWZ8_9FUNG</name>
<dbReference type="InterPro" id="IPR008733">
    <property type="entry name" value="PEX11"/>
</dbReference>
<keyword evidence="7" id="KW-1185">Reference proteome</keyword>
<dbReference type="AlphaFoldDB" id="A0A9W8DWZ8"/>
<gene>
    <name evidence="6" type="primary">PEX11_1</name>
    <name evidence="5" type="synonym">PEX11_2</name>
    <name evidence="6" type="ORF">IWQ60_002876</name>
    <name evidence="5" type="ORF">IWQ60_007493</name>
</gene>
<sequence length="241" mass="27085">MASVTARTYMQFAATTMGRDKMYRFVQYFCRFLSFYAMKYGYPKSVVGPLNALKSSIGLTRKLMRVGKPIDFYYGAVQAFKTTPDDLLRLLRTGKQGFMALYMCVDSLQWIHGVNAYKFKNHASLVRLGAKFWMTAIALSWLAGAYQLYTNGQRLSSLRPRLALFSDKAADTEEAQREAAAATGERKVIVRQLVQDSLDILIPAHTLQYHGLGEGIVGLAGTITSLMGAEPQWNKFYLANR</sequence>
<keyword evidence="1" id="KW-0962">Peroxisome biogenesis</keyword>
<dbReference type="OrthoDB" id="411017at2759"/>
<evidence type="ECO:0000313" key="7">
    <source>
        <dbReference type="Proteomes" id="UP001150569"/>
    </source>
</evidence>
<accession>A0A9W8DWZ8</accession>
<organism evidence="6 7">
    <name type="scientific">Tieghemiomyces parasiticus</name>
    <dbReference type="NCBI Taxonomy" id="78921"/>
    <lineage>
        <taxon>Eukaryota</taxon>
        <taxon>Fungi</taxon>
        <taxon>Fungi incertae sedis</taxon>
        <taxon>Zoopagomycota</taxon>
        <taxon>Kickxellomycotina</taxon>
        <taxon>Dimargaritomycetes</taxon>
        <taxon>Dimargaritales</taxon>
        <taxon>Dimargaritaceae</taxon>
        <taxon>Tieghemiomyces</taxon>
    </lineage>
</organism>
<dbReference type="Proteomes" id="UP001150569">
    <property type="component" value="Unassembled WGS sequence"/>
</dbReference>
<evidence type="ECO:0000256" key="3">
    <source>
        <dbReference type="ARBA" id="ARBA00023140"/>
    </source>
</evidence>
<evidence type="ECO:0000256" key="2">
    <source>
        <dbReference type="ARBA" id="ARBA00023136"/>
    </source>
</evidence>
<protein>
    <submittedName>
        <fullName evidence="6">Peroxisomal membrane protein PMP27</fullName>
    </submittedName>
</protein>
<dbReference type="GO" id="GO:0016559">
    <property type="term" value="P:peroxisome fission"/>
    <property type="evidence" value="ECO:0007669"/>
    <property type="project" value="InterPro"/>
</dbReference>